<evidence type="ECO:0000256" key="2">
    <source>
        <dbReference type="ARBA" id="ARBA00008220"/>
    </source>
</evidence>
<feature type="transmembrane region" description="Helical" evidence="9">
    <location>
        <begin position="263"/>
        <end position="284"/>
    </location>
</feature>
<evidence type="ECO:0000256" key="4">
    <source>
        <dbReference type="ARBA" id="ARBA00022475"/>
    </source>
</evidence>
<keyword evidence="8 9" id="KW-0472">Membrane</keyword>
<feature type="transmembrane region" description="Helical" evidence="9">
    <location>
        <begin position="33"/>
        <end position="52"/>
    </location>
</feature>
<protein>
    <submittedName>
        <fullName evidence="10">Basic amino acid/polyamine antiporter</fullName>
    </submittedName>
</protein>
<dbReference type="InterPro" id="IPR004754">
    <property type="entry name" value="Amino_acid_antiprt"/>
</dbReference>
<dbReference type="InterPro" id="IPR050367">
    <property type="entry name" value="APC_superfamily"/>
</dbReference>
<evidence type="ECO:0000256" key="9">
    <source>
        <dbReference type="SAM" id="Phobius"/>
    </source>
</evidence>
<proteinExistence type="inferred from homology"/>
<sequence length="504" mass="51970">MSSPVPTSPIALSASSRSADSAHESGATAKRTLPVIALSTLVVGTMVGAGVYSLPADFAASTGVVGALIAWIVSGLGTLMLALVFQRLAVTRPDLDAGIFAYAKAGFGDYVGFFSAFGYWASAIAGNGTYVVLIGSTLGQVFPILGEGNTPASALLSTAILWAFHFLIVRGVRQAALINTVVTIAKIVPIVVFIVLVALVGVNWHTFSANLWVGAGDASSLGALFGQVRSSMLVAVFVFLGVEGASVYSRYARKRRDVGRATMLGFGSVLLILMLVTLVAYAALPVATLAGEHQPSMAGVLAAVVGPWGAVFVSIGLLVSVLGAFLAWTLMAAEVFFNAARAGDAPAIFARVNRAGVPSSALLLTTLAVQLLIVVSLFSSDAFQFCLMLCAALAVVPYVLTAGFALRESIVGRRSGQASGRSSIGPIAVAALALVYTLFLVYATGVTYLLISAIVYAPASLLFAAARRRSGRRIFRPWEAALAAFTVAAAIAGLIALAAGWISI</sequence>
<keyword evidence="4" id="KW-1003">Cell membrane</keyword>
<keyword evidence="6" id="KW-0029">Amino-acid transport</keyword>
<feature type="transmembrane region" description="Helical" evidence="9">
    <location>
        <begin position="152"/>
        <end position="169"/>
    </location>
</feature>
<feature type="transmembrane region" description="Helical" evidence="9">
    <location>
        <begin position="110"/>
        <end position="132"/>
    </location>
</feature>
<feature type="transmembrane region" description="Helical" evidence="9">
    <location>
        <begin position="448"/>
        <end position="466"/>
    </location>
</feature>
<name>A0ABP7ZNZ3_9MICO</name>
<comment type="similarity">
    <text evidence="2">Belongs to the amino acid-polyamine-organocation (APC) superfamily. Basic amino acid/polyamine antiporter (APA) (TC 2.A.3.2) family.</text>
</comment>
<feature type="transmembrane region" description="Helical" evidence="9">
    <location>
        <begin position="58"/>
        <end position="85"/>
    </location>
</feature>
<accession>A0ABP7ZNZ3</accession>
<feature type="transmembrane region" description="Helical" evidence="9">
    <location>
        <begin position="424"/>
        <end position="442"/>
    </location>
</feature>
<dbReference type="InterPro" id="IPR002293">
    <property type="entry name" value="AA/rel_permease1"/>
</dbReference>
<dbReference type="Proteomes" id="UP001415169">
    <property type="component" value="Unassembled WGS sequence"/>
</dbReference>
<keyword evidence="3" id="KW-0813">Transport</keyword>
<evidence type="ECO:0000256" key="7">
    <source>
        <dbReference type="ARBA" id="ARBA00022989"/>
    </source>
</evidence>
<evidence type="ECO:0000256" key="6">
    <source>
        <dbReference type="ARBA" id="ARBA00022970"/>
    </source>
</evidence>
<keyword evidence="11" id="KW-1185">Reference proteome</keyword>
<evidence type="ECO:0000256" key="1">
    <source>
        <dbReference type="ARBA" id="ARBA00004651"/>
    </source>
</evidence>
<reference evidence="10" key="2">
    <citation type="submission" date="2023-12" db="EMBL/GenBank/DDBJ databases">
        <authorList>
            <person name="Sun Q."/>
            <person name="Inoue M."/>
        </authorList>
    </citation>
    <scope>NUCLEOTIDE SEQUENCE</scope>
    <source>
        <strain evidence="10">JCM 17590</strain>
    </source>
</reference>
<feature type="transmembrane region" description="Helical" evidence="9">
    <location>
        <begin position="478"/>
        <end position="502"/>
    </location>
</feature>
<dbReference type="EMBL" id="BAABBV010000002">
    <property type="protein sequence ID" value="GAA4166671.1"/>
    <property type="molecule type" value="Genomic_DNA"/>
</dbReference>
<evidence type="ECO:0000256" key="3">
    <source>
        <dbReference type="ARBA" id="ARBA00022448"/>
    </source>
</evidence>
<feature type="transmembrane region" description="Helical" evidence="9">
    <location>
        <begin position="176"/>
        <end position="201"/>
    </location>
</feature>
<dbReference type="RefSeq" id="WP_344792861.1">
    <property type="nucleotide sequence ID" value="NZ_BAABBV010000002.1"/>
</dbReference>
<keyword evidence="7 9" id="KW-1133">Transmembrane helix</keyword>
<organism evidence="10 11">
    <name type="scientific">Gryllotalpicola daejeonensis</name>
    <dbReference type="NCBI Taxonomy" id="993087"/>
    <lineage>
        <taxon>Bacteria</taxon>
        <taxon>Bacillati</taxon>
        <taxon>Actinomycetota</taxon>
        <taxon>Actinomycetes</taxon>
        <taxon>Micrococcales</taxon>
        <taxon>Microbacteriaceae</taxon>
        <taxon>Gryllotalpicola</taxon>
    </lineage>
</organism>
<comment type="subcellular location">
    <subcellularLocation>
        <location evidence="1">Cell membrane</location>
        <topology evidence="1">Multi-pass membrane protein</topology>
    </subcellularLocation>
</comment>
<feature type="transmembrane region" description="Helical" evidence="9">
    <location>
        <begin position="382"/>
        <end position="404"/>
    </location>
</feature>
<dbReference type="Gene3D" id="1.20.1740.10">
    <property type="entry name" value="Amino acid/polyamine transporter I"/>
    <property type="match status" value="1"/>
</dbReference>
<feature type="transmembrane region" description="Helical" evidence="9">
    <location>
        <begin position="304"/>
        <end position="337"/>
    </location>
</feature>
<feature type="transmembrane region" description="Helical" evidence="9">
    <location>
        <begin position="357"/>
        <end position="376"/>
    </location>
</feature>
<gene>
    <name evidence="10" type="ORF">GCM10022286_31650</name>
</gene>
<dbReference type="Pfam" id="PF13520">
    <property type="entry name" value="AA_permease_2"/>
    <property type="match status" value="1"/>
</dbReference>
<evidence type="ECO:0000313" key="11">
    <source>
        <dbReference type="Proteomes" id="UP001415169"/>
    </source>
</evidence>
<dbReference type="PIRSF" id="PIRSF006060">
    <property type="entry name" value="AA_transporter"/>
    <property type="match status" value="1"/>
</dbReference>
<comment type="caution">
    <text evidence="10">The sequence shown here is derived from an EMBL/GenBank/DDBJ whole genome shotgun (WGS) entry which is preliminary data.</text>
</comment>
<feature type="transmembrane region" description="Helical" evidence="9">
    <location>
        <begin position="221"/>
        <end position="242"/>
    </location>
</feature>
<keyword evidence="5 9" id="KW-0812">Transmembrane</keyword>
<evidence type="ECO:0000256" key="5">
    <source>
        <dbReference type="ARBA" id="ARBA00022692"/>
    </source>
</evidence>
<dbReference type="NCBIfam" id="TIGR00905">
    <property type="entry name" value="2A0302"/>
    <property type="match status" value="1"/>
</dbReference>
<dbReference type="PANTHER" id="PTHR42770:SF4">
    <property type="entry name" value="ARGININE_ORNITHINE ANTIPORTER-RELATED"/>
    <property type="match status" value="1"/>
</dbReference>
<evidence type="ECO:0000313" key="10">
    <source>
        <dbReference type="EMBL" id="GAA4166671.1"/>
    </source>
</evidence>
<reference evidence="10" key="1">
    <citation type="journal article" date="2014" name="Int. J. Syst. Evol. Microbiol.">
        <title>Complete genome of a new Firmicutes species belonging to the dominant human colonic microbiota ('Ruminococcus bicirculans') reveals two chromosomes and a selective capacity to utilize plant glucans.</title>
        <authorList>
            <consortium name="NISC Comparative Sequencing Program"/>
            <person name="Wegmann U."/>
            <person name="Louis P."/>
            <person name="Goesmann A."/>
            <person name="Henrissat B."/>
            <person name="Duncan S.H."/>
            <person name="Flint H.J."/>
        </authorList>
    </citation>
    <scope>NUCLEOTIDE SEQUENCE</scope>
    <source>
        <strain evidence="10">JCM 17590</strain>
    </source>
</reference>
<dbReference type="PANTHER" id="PTHR42770">
    <property type="entry name" value="AMINO ACID TRANSPORTER-RELATED"/>
    <property type="match status" value="1"/>
</dbReference>
<evidence type="ECO:0000256" key="8">
    <source>
        <dbReference type="ARBA" id="ARBA00023136"/>
    </source>
</evidence>